<dbReference type="InterPro" id="IPR011042">
    <property type="entry name" value="6-blade_b-propeller_TolB-like"/>
</dbReference>
<dbReference type="PROSITE" id="PS50222">
    <property type="entry name" value="EF_HAND_2"/>
    <property type="match status" value="2"/>
</dbReference>
<dbReference type="PROSITE" id="PS00018">
    <property type="entry name" value="EF_HAND_1"/>
    <property type="match status" value="1"/>
</dbReference>
<dbReference type="GO" id="GO:0005509">
    <property type="term" value="F:calcium ion binding"/>
    <property type="evidence" value="ECO:0007669"/>
    <property type="project" value="InterPro"/>
</dbReference>
<dbReference type="CDD" id="cd05819">
    <property type="entry name" value="NHL"/>
    <property type="match status" value="1"/>
</dbReference>
<dbReference type="CDD" id="cd00051">
    <property type="entry name" value="EFh"/>
    <property type="match status" value="1"/>
</dbReference>
<dbReference type="EMBL" id="CAJNOI010000052">
    <property type="protein sequence ID" value="CAF0950440.1"/>
    <property type="molecule type" value="Genomic_DNA"/>
</dbReference>
<keyword evidence="4" id="KW-0518">Myosin</keyword>
<evidence type="ECO:0000256" key="2">
    <source>
        <dbReference type="ARBA" id="ARBA00022737"/>
    </source>
</evidence>
<dbReference type="Gene3D" id="2.40.10.500">
    <property type="match status" value="2"/>
</dbReference>
<protein>
    <recommendedName>
        <fullName evidence="8">EF-hand domain-containing protein</fullName>
    </recommendedName>
</protein>
<dbReference type="Gene3D" id="2.120.10.30">
    <property type="entry name" value="TolB, C-terminal domain"/>
    <property type="match status" value="1"/>
</dbReference>
<dbReference type="PROSITE" id="PS51125">
    <property type="entry name" value="NHL"/>
    <property type="match status" value="1"/>
</dbReference>
<evidence type="ECO:0000313" key="9">
    <source>
        <dbReference type="EMBL" id="CAF0950440.1"/>
    </source>
</evidence>
<dbReference type="Pfam" id="PF01436">
    <property type="entry name" value="NHL"/>
    <property type="match status" value="2"/>
</dbReference>
<dbReference type="SUPFAM" id="SSF101898">
    <property type="entry name" value="NHL repeat"/>
    <property type="match status" value="1"/>
</dbReference>
<feature type="domain" description="EF-hand" evidence="8">
    <location>
        <begin position="88"/>
        <end position="123"/>
    </location>
</feature>
<evidence type="ECO:0000256" key="4">
    <source>
        <dbReference type="ARBA" id="ARBA00023123"/>
    </source>
</evidence>
<evidence type="ECO:0000313" key="10">
    <source>
        <dbReference type="Proteomes" id="UP000663877"/>
    </source>
</evidence>
<organism evidence="9 10">
    <name type="scientific">Adineta steineri</name>
    <dbReference type="NCBI Taxonomy" id="433720"/>
    <lineage>
        <taxon>Eukaryota</taxon>
        <taxon>Metazoa</taxon>
        <taxon>Spiralia</taxon>
        <taxon>Gnathifera</taxon>
        <taxon>Rotifera</taxon>
        <taxon>Eurotatoria</taxon>
        <taxon>Bdelloidea</taxon>
        <taxon>Adinetida</taxon>
        <taxon>Adinetidae</taxon>
        <taxon>Adineta</taxon>
    </lineage>
</organism>
<evidence type="ECO:0000256" key="7">
    <source>
        <dbReference type="PROSITE-ProRule" id="PRU00504"/>
    </source>
</evidence>
<reference evidence="9" key="1">
    <citation type="submission" date="2021-02" db="EMBL/GenBank/DDBJ databases">
        <authorList>
            <person name="Nowell W R."/>
        </authorList>
    </citation>
    <scope>NUCLEOTIDE SEQUENCE</scope>
</reference>
<dbReference type="Proteomes" id="UP000663877">
    <property type="component" value="Unassembled WGS sequence"/>
</dbReference>
<dbReference type="InterPro" id="IPR050403">
    <property type="entry name" value="Myosin_RLC"/>
</dbReference>
<dbReference type="Gene3D" id="1.10.238.10">
    <property type="entry name" value="EF-hand"/>
    <property type="match status" value="2"/>
</dbReference>
<dbReference type="InterPro" id="IPR002048">
    <property type="entry name" value="EF_hand_dom"/>
</dbReference>
<dbReference type="GO" id="GO:0016459">
    <property type="term" value="C:myosin complex"/>
    <property type="evidence" value="ECO:0007669"/>
    <property type="project" value="UniProtKB-KW"/>
</dbReference>
<keyword evidence="6" id="KW-0514">Muscle protein</keyword>
<evidence type="ECO:0000256" key="3">
    <source>
        <dbReference type="ARBA" id="ARBA00022837"/>
    </source>
</evidence>
<dbReference type="AlphaFoldDB" id="A0A814D3N3"/>
<dbReference type="PANTHER" id="PTHR23049">
    <property type="entry name" value="MYOSIN REGULATORY LIGHT CHAIN 2"/>
    <property type="match status" value="1"/>
</dbReference>
<keyword evidence="5" id="KW-0505">Motor protein</keyword>
<dbReference type="InterPro" id="IPR011992">
    <property type="entry name" value="EF-hand-dom_pair"/>
</dbReference>
<feature type="domain" description="EF-hand" evidence="8">
    <location>
        <begin position="19"/>
        <end position="54"/>
    </location>
</feature>
<keyword evidence="2" id="KW-0677">Repeat</keyword>
<comment type="caution">
    <text evidence="9">The sequence shown here is derived from an EMBL/GenBank/DDBJ whole genome shotgun (WGS) entry which is preliminary data.</text>
</comment>
<accession>A0A814D3N3</accession>
<evidence type="ECO:0000259" key="8">
    <source>
        <dbReference type="PROSITE" id="PS50222"/>
    </source>
</evidence>
<evidence type="ECO:0000256" key="5">
    <source>
        <dbReference type="ARBA" id="ARBA00023175"/>
    </source>
</evidence>
<evidence type="ECO:0000256" key="6">
    <source>
        <dbReference type="ARBA" id="ARBA00023179"/>
    </source>
</evidence>
<dbReference type="SMART" id="SM00054">
    <property type="entry name" value="EFh"/>
    <property type="match status" value="2"/>
</dbReference>
<feature type="repeat" description="NHL" evidence="7">
    <location>
        <begin position="317"/>
        <end position="355"/>
    </location>
</feature>
<keyword evidence="3" id="KW-0106">Calcium</keyword>
<proteinExistence type="predicted"/>
<dbReference type="InterPro" id="IPR001258">
    <property type="entry name" value="NHL_repeat"/>
</dbReference>
<name>A0A814D3N3_9BILA</name>
<dbReference type="FunFam" id="1.10.238.10:FF:000007">
    <property type="entry name" value="Putative myosin regulatory light chain sqh"/>
    <property type="match status" value="1"/>
</dbReference>
<sequence length="456" mass="51924">MKKKAQRATSNVFSMFDQKQVQEFKEAFNLMDQDRDGTVSLDDLKEVYASLGKAPKDTELKSMLEEGQGPVNFTTLLTLFGDRLNGTDEENVILNAWKNFDQEGTGQINQKSLREVLTGEGRPEDRLSDMEFSQMLEGAPLDPKGNLDYAAFTRQIKQLEFNKWEQNVVTVVGGNGEGEGLNQLNYPEGIFIDENKNIFIADYWNHRIVEWKYNANEGQIIAGGNGQGNQRDQLNCPTDVIVDQQNHSIVIADYGNRRVIHQWLNQNQQIVIENIDCSRLAMDKQGYLYVSDWEKNEVRRWKMGNNNKGIVVAGGNEKGSHLHQLNNPGFIFVDEEQSVYVSDQNNHRVMKWRKDAIAGTIVAGGNGLGINFNQLSYPQGVIVDHLRQVYVADWWNNRVMRWCEGDKEGEVVAGGNGEEYQSNRLNGPRGLSFDDEGNLYTVDCYNYRIEKFEIIL</sequence>
<gene>
    <name evidence="9" type="ORF">BJG266_LOCUS13181</name>
</gene>
<keyword evidence="1" id="KW-0479">Metal-binding</keyword>
<dbReference type="Pfam" id="PF00036">
    <property type="entry name" value="EF-hand_1"/>
    <property type="match status" value="1"/>
</dbReference>
<evidence type="ECO:0000256" key="1">
    <source>
        <dbReference type="ARBA" id="ARBA00022723"/>
    </source>
</evidence>
<dbReference type="InterPro" id="IPR018247">
    <property type="entry name" value="EF_Hand_1_Ca_BS"/>
</dbReference>
<dbReference type="SUPFAM" id="SSF47473">
    <property type="entry name" value="EF-hand"/>
    <property type="match status" value="1"/>
</dbReference>